<gene>
    <name evidence="1" type="ORF">METZ01_LOCUS285790</name>
</gene>
<proteinExistence type="predicted"/>
<evidence type="ECO:0000313" key="1">
    <source>
        <dbReference type="EMBL" id="SVC32936.1"/>
    </source>
</evidence>
<dbReference type="EMBL" id="UINC01085414">
    <property type="protein sequence ID" value="SVC32936.1"/>
    <property type="molecule type" value="Genomic_DNA"/>
</dbReference>
<protein>
    <submittedName>
        <fullName evidence="1">Uncharacterized protein</fullName>
    </submittedName>
</protein>
<accession>A0A382L887</accession>
<dbReference type="AlphaFoldDB" id="A0A382L887"/>
<reference evidence="1" key="1">
    <citation type="submission" date="2018-05" db="EMBL/GenBank/DDBJ databases">
        <authorList>
            <person name="Lanie J.A."/>
            <person name="Ng W.-L."/>
            <person name="Kazmierczak K.M."/>
            <person name="Andrzejewski T.M."/>
            <person name="Davidsen T.M."/>
            <person name="Wayne K.J."/>
            <person name="Tettelin H."/>
            <person name="Glass J.I."/>
            <person name="Rusch D."/>
            <person name="Podicherti R."/>
            <person name="Tsui H.-C.T."/>
            <person name="Winkler M.E."/>
        </authorList>
    </citation>
    <scope>NUCLEOTIDE SEQUENCE</scope>
</reference>
<organism evidence="1">
    <name type="scientific">marine metagenome</name>
    <dbReference type="NCBI Taxonomy" id="408172"/>
    <lineage>
        <taxon>unclassified sequences</taxon>
        <taxon>metagenomes</taxon>
        <taxon>ecological metagenomes</taxon>
    </lineage>
</organism>
<sequence>MQNKLLTVIAINLTLITGMMLLQNMQTAEAQEDIQKVYICDSLYYCP</sequence>
<name>A0A382L887_9ZZZZ</name>